<evidence type="ECO:0000313" key="2">
    <source>
        <dbReference type="Proteomes" id="UP001575181"/>
    </source>
</evidence>
<dbReference type="PANTHER" id="PTHR35368:SF1">
    <property type="entry name" value="HYDROPEROXIDE REDUCTASE"/>
    <property type="match status" value="1"/>
</dbReference>
<evidence type="ECO:0000313" key="1">
    <source>
        <dbReference type="EMBL" id="MFA9462520.1"/>
    </source>
</evidence>
<dbReference type="InterPro" id="IPR052924">
    <property type="entry name" value="OsmC/Ohr_hydroprdx_reductase"/>
</dbReference>
<accession>A0ABV4TYX7</accession>
<keyword evidence="1" id="KW-0560">Oxidoreductase</keyword>
<name>A0ABV4TYX7_9GAMM</name>
<keyword evidence="1" id="KW-0575">Peroxidase</keyword>
<dbReference type="SUPFAM" id="SSF82784">
    <property type="entry name" value="OsmC-like"/>
    <property type="match status" value="1"/>
</dbReference>
<proteinExistence type="predicted"/>
<sequence length="183" mass="19756">MSTGTNPQRNRFRDEPLRRLVTHLLQNPDAAHTEYHARTELLEGLQCAINIRDFGPVPVDEPAALGGADSAPSPAELILGALGTCQEVMYATYAALLDIPLEAVSVEVHGTLNLQGLFALDESVHPGYEHIRFETAIRSPADPESIRQLSRLVEAHCPVVDTLVRGVSVAGQVYLNGDLAVEG</sequence>
<dbReference type="GO" id="GO:0004601">
    <property type="term" value="F:peroxidase activity"/>
    <property type="evidence" value="ECO:0007669"/>
    <property type="project" value="UniProtKB-KW"/>
</dbReference>
<protein>
    <submittedName>
        <fullName evidence="1">OsmC family protein</fullName>
        <ecNumber evidence="1">1.11.1.-</ecNumber>
    </submittedName>
</protein>
<dbReference type="InterPro" id="IPR036102">
    <property type="entry name" value="OsmC/Ohrsf"/>
</dbReference>
<keyword evidence="2" id="KW-1185">Reference proteome</keyword>
<dbReference type="InterPro" id="IPR003718">
    <property type="entry name" value="OsmC/Ohr_fam"/>
</dbReference>
<dbReference type="EC" id="1.11.1.-" evidence="1"/>
<dbReference type="Gene3D" id="3.30.300.20">
    <property type="match status" value="1"/>
</dbReference>
<organism evidence="1 2">
    <name type="scientific">Thiohalorhabdus methylotrophus</name>
    <dbReference type="NCBI Taxonomy" id="3242694"/>
    <lineage>
        <taxon>Bacteria</taxon>
        <taxon>Pseudomonadati</taxon>
        <taxon>Pseudomonadota</taxon>
        <taxon>Gammaproteobacteria</taxon>
        <taxon>Thiohalorhabdales</taxon>
        <taxon>Thiohalorhabdaceae</taxon>
        <taxon>Thiohalorhabdus</taxon>
    </lineage>
</organism>
<reference evidence="1 2" key="1">
    <citation type="submission" date="2024-08" db="EMBL/GenBank/DDBJ databases">
        <title>Whole-genome sequencing of halo(alkali)philic microorganisms from hypersaline lakes.</title>
        <authorList>
            <person name="Sorokin D.Y."/>
            <person name="Merkel A.Y."/>
            <person name="Messina E."/>
            <person name="Yakimov M."/>
        </authorList>
    </citation>
    <scope>NUCLEOTIDE SEQUENCE [LARGE SCALE GENOMIC DNA]</scope>
    <source>
        <strain evidence="1 2">Cl-TMA</strain>
    </source>
</reference>
<comment type="caution">
    <text evidence="1">The sequence shown here is derived from an EMBL/GenBank/DDBJ whole genome shotgun (WGS) entry which is preliminary data.</text>
</comment>
<dbReference type="PANTHER" id="PTHR35368">
    <property type="entry name" value="HYDROPEROXIDE REDUCTASE"/>
    <property type="match status" value="1"/>
</dbReference>
<dbReference type="Proteomes" id="UP001575181">
    <property type="component" value="Unassembled WGS sequence"/>
</dbReference>
<dbReference type="RefSeq" id="WP_373657309.1">
    <property type="nucleotide sequence ID" value="NZ_JBGUAW010000016.1"/>
</dbReference>
<dbReference type="Pfam" id="PF02566">
    <property type="entry name" value="OsmC"/>
    <property type="match status" value="1"/>
</dbReference>
<dbReference type="InterPro" id="IPR015946">
    <property type="entry name" value="KH_dom-like_a/b"/>
</dbReference>
<dbReference type="EMBL" id="JBGUAW010000016">
    <property type="protein sequence ID" value="MFA9462520.1"/>
    <property type="molecule type" value="Genomic_DNA"/>
</dbReference>
<gene>
    <name evidence="1" type="ORF">ACERLL_17070</name>
</gene>